<evidence type="ECO:0000313" key="3">
    <source>
        <dbReference type="Proteomes" id="UP000663828"/>
    </source>
</evidence>
<gene>
    <name evidence="2" type="ORF">XAT740_LOCUS38418</name>
</gene>
<reference evidence="2" key="1">
    <citation type="submission" date="2021-02" db="EMBL/GenBank/DDBJ databases">
        <authorList>
            <person name="Nowell W R."/>
        </authorList>
    </citation>
    <scope>NUCLEOTIDE SEQUENCE</scope>
</reference>
<dbReference type="Proteomes" id="UP000663828">
    <property type="component" value="Unassembled WGS sequence"/>
</dbReference>
<dbReference type="EMBL" id="CAJNOR010004148">
    <property type="protein sequence ID" value="CAF1478905.1"/>
    <property type="molecule type" value="Genomic_DNA"/>
</dbReference>
<evidence type="ECO:0000313" key="2">
    <source>
        <dbReference type="EMBL" id="CAF1478905.1"/>
    </source>
</evidence>
<evidence type="ECO:0000256" key="1">
    <source>
        <dbReference type="SAM" id="MobiDB-lite"/>
    </source>
</evidence>
<feature type="compositionally biased region" description="Polar residues" evidence="1">
    <location>
        <begin position="234"/>
        <end position="245"/>
    </location>
</feature>
<feature type="region of interest" description="Disordered" evidence="1">
    <location>
        <begin position="207"/>
        <end position="245"/>
    </location>
</feature>
<protein>
    <submittedName>
        <fullName evidence="2">Uncharacterized protein</fullName>
    </submittedName>
</protein>
<sequence length="305" mass="34735">MLVTSSQPSTQRPLGLSIEELYALDRQYRRIEQQQQHLSQLHNPTHIKSSNLNRVASRSLDYITPKQTPLTNLPTLEVHGHAYSYRPTAQPSPSAFLNYPRSHSIDQLRYIPPVTSAQSSTVLNPTYQRSTTTNDTLHQRYHARHRNYLQNPSMATSNSPSFGNKTPYNIPTPTTDYFDSRNTCKLRRQPPIKRESSRRILVRPVVQRRREPSISSSCESLDESCPTNRPLPPEQSNTFDQSVPYTPSTSLTAEVLEELNKDTENLVCTTPNNDSLSDDSDINLYEMRISIGKTYDTSDISVQLE</sequence>
<organism evidence="2 3">
    <name type="scientific">Adineta ricciae</name>
    <name type="common">Rotifer</name>
    <dbReference type="NCBI Taxonomy" id="249248"/>
    <lineage>
        <taxon>Eukaryota</taxon>
        <taxon>Metazoa</taxon>
        <taxon>Spiralia</taxon>
        <taxon>Gnathifera</taxon>
        <taxon>Rotifera</taxon>
        <taxon>Eurotatoria</taxon>
        <taxon>Bdelloidea</taxon>
        <taxon>Adinetida</taxon>
        <taxon>Adinetidae</taxon>
        <taxon>Adineta</taxon>
    </lineage>
</organism>
<comment type="caution">
    <text evidence="2">The sequence shown here is derived from an EMBL/GenBank/DDBJ whole genome shotgun (WGS) entry which is preliminary data.</text>
</comment>
<keyword evidence="3" id="KW-1185">Reference proteome</keyword>
<accession>A0A815RNT2</accession>
<name>A0A815RNT2_ADIRI</name>
<dbReference type="AlphaFoldDB" id="A0A815RNT2"/>
<proteinExistence type="predicted"/>
<feature type="non-terminal residue" evidence="2">
    <location>
        <position position="305"/>
    </location>
</feature>